<evidence type="ECO:0000256" key="1">
    <source>
        <dbReference type="SAM" id="MobiDB-lite"/>
    </source>
</evidence>
<dbReference type="EnsemblPlants" id="PGSC0003DMT400088371">
    <property type="protein sequence ID" value="PGSC0003DMT400088371"/>
    <property type="gene ID" value="PGSC0003DMG400037942"/>
</dbReference>
<organism evidence="2 3">
    <name type="scientific">Solanum tuberosum</name>
    <name type="common">Potato</name>
    <dbReference type="NCBI Taxonomy" id="4113"/>
    <lineage>
        <taxon>Eukaryota</taxon>
        <taxon>Viridiplantae</taxon>
        <taxon>Streptophyta</taxon>
        <taxon>Embryophyta</taxon>
        <taxon>Tracheophyta</taxon>
        <taxon>Spermatophyta</taxon>
        <taxon>Magnoliopsida</taxon>
        <taxon>eudicotyledons</taxon>
        <taxon>Gunneridae</taxon>
        <taxon>Pentapetalae</taxon>
        <taxon>asterids</taxon>
        <taxon>lamiids</taxon>
        <taxon>Solanales</taxon>
        <taxon>Solanaceae</taxon>
        <taxon>Solanoideae</taxon>
        <taxon>Solaneae</taxon>
        <taxon>Solanum</taxon>
    </lineage>
</organism>
<keyword evidence="3" id="KW-1185">Reference proteome</keyword>
<dbReference type="InParanoid" id="M1DFU2"/>
<name>M1DFU2_SOLTU</name>
<feature type="region of interest" description="Disordered" evidence="1">
    <location>
        <begin position="78"/>
        <end position="124"/>
    </location>
</feature>
<accession>M1DFU2</accession>
<dbReference type="AlphaFoldDB" id="M1DFU2"/>
<evidence type="ECO:0000313" key="2">
    <source>
        <dbReference type="EnsemblPlants" id="PGSC0003DMT400088371"/>
    </source>
</evidence>
<reference evidence="2" key="2">
    <citation type="submission" date="2015-06" db="UniProtKB">
        <authorList>
            <consortium name="EnsemblPlants"/>
        </authorList>
    </citation>
    <scope>IDENTIFICATION</scope>
    <source>
        <strain evidence="2">DM1-3 516 R44</strain>
    </source>
</reference>
<proteinExistence type="predicted"/>
<evidence type="ECO:0000313" key="3">
    <source>
        <dbReference type="Proteomes" id="UP000011115"/>
    </source>
</evidence>
<dbReference type="HOGENOM" id="CLU_1491561_0_0_1"/>
<dbReference type="Proteomes" id="UP000011115">
    <property type="component" value="Unassembled WGS sequence"/>
</dbReference>
<sequence>MVADMRSRMSLFVVGLTRLSSKESKAAMLIGYIGIGRLMIHVQQVEKDQLKDREEFENKRAKTSGNEFGQQESNVNQFSFQHKQKGPAPSSASAPAPRNKCSKAQGGTKTPTRTKYGRSHSGVVPTHFEKDKKELAKEVHRLVRLGVRLMDPTQGGVVVMNRSESSLVSEVKEQQDKDPLLLELKAKVHKQKGIGF</sequence>
<dbReference type="Gramene" id="PGSC0003DMT400088371">
    <property type="protein sequence ID" value="PGSC0003DMT400088371"/>
    <property type="gene ID" value="PGSC0003DMG400037942"/>
</dbReference>
<protein>
    <submittedName>
        <fullName evidence="2">Gag-pol polyprotein</fullName>
    </submittedName>
</protein>
<feature type="compositionally biased region" description="Low complexity" evidence="1">
    <location>
        <begin position="87"/>
        <end position="97"/>
    </location>
</feature>
<reference evidence="3" key="1">
    <citation type="journal article" date="2011" name="Nature">
        <title>Genome sequence and analysis of the tuber crop potato.</title>
        <authorList>
            <consortium name="The Potato Genome Sequencing Consortium"/>
        </authorList>
    </citation>
    <scope>NUCLEOTIDE SEQUENCE [LARGE SCALE GENOMIC DNA]</scope>
    <source>
        <strain evidence="3">cv. DM1-3 516 R44</strain>
    </source>
</reference>
<dbReference type="PaxDb" id="4113-PGSC0003DMT400088371"/>